<dbReference type="EMBL" id="JBAHYK010001177">
    <property type="protein sequence ID" value="KAL0569167.1"/>
    <property type="molecule type" value="Genomic_DNA"/>
</dbReference>
<keyword evidence="2" id="KW-0732">Signal</keyword>
<reference evidence="3 4" key="1">
    <citation type="submission" date="2024-02" db="EMBL/GenBank/DDBJ databases">
        <title>A draft genome for the cacao thread blight pathogen Marasmius crinis-equi.</title>
        <authorList>
            <person name="Cohen S.P."/>
            <person name="Baruah I.K."/>
            <person name="Amoako-Attah I."/>
            <person name="Bukari Y."/>
            <person name="Meinhardt L.W."/>
            <person name="Bailey B.A."/>
        </authorList>
    </citation>
    <scope>NUCLEOTIDE SEQUENCE [LARGE SCALE GENOMIC DNA]</scope>
    <source>
        <strain evidence="3 4">GH-76</strain>
    </source>
</reference>
<accession>A0ABR3F1T2</accession>
<feature type="compositionally biased region" description="Polar residues" evidence="1">
    <location>
        <begin position="68"/>
        <end position="81"/>
    </location>
</feature>
<evidence type="ECO:0000256" key="1">
    <source>
        <dbReference type="SAM" id="MobiDB-lite"/>
    </source>
</evidence>
<feature type="signal peptide" evidence="2">
    <location>
        <begin position="1"/>
        <end position="19"/>
    </location>
</feature>
<comment type="caution">
    <text evidence="3">The sequence shown here is derived from an EMBL/GenBank/DDBJ whole genome shotgun (WGS) entry which is preliminary data.</text>
</comment>
<feature type="chain" id="PRO_5046853711" evidence="2">
    <location>
        <begin position="20"/>
        <end position="116"/>
    </location>
</feature>
<proteinExistence type="predicted"/>
<evidence type="ECO:0000313" key="3">
    <source>
        <dbReference type="EMBL" id="KAL0569167.1"/>
    </source>
</evidence>
<dbReference type="Proteomes" id="UP001465976">
    <property type="component" value="Unassembled WGS sequence"/>
</dbReference>
<gene>
    <name evidence="3" type="ORF">V5O48_012795</name>
</gene>
<name>A0ABR3F1T2_9AGAR</name>
<evidence type="ECO:0000313" key="4">
    <source>
        <dbReference type="Proteomes" id="UP001465976"/>
    </source>
</evidence>
<sequence length="116" mass="12280">MRGLLVFAYLVVVSTSALGAALPTLSSTAANMHGALAGNKDLEAGARQGEWDIFCGIAPEFPLCPKTQGVTPTEDQESQTADGADKREEALQARQLDLSSISDQITKDFEELVALV</sequence>
<protein>
    <submittedName>
        <fullName evidence="3">Uncharacterized protein</fullName>
    </submittedName>
</protein>
<keyword evidence="4" id="KW-1185">Reference proteome</keyword>
<feature type="region of interest" description="Disordered" evidence="1">
    <location>
        <begin position="66"/>
        <end position="87"/>
    </location>
</feature>
<organism evidence="3 4">
    <name type="scientific">Marasmius crinis-equi</name>
    <dbReference type="NCBI Taxonomy" id="585013"/>
    <lineage>
        <taxon>Eukaryota</taxon>
        <taxon>Fungi</taxon>
        <taxon>Dikarya</taxon>
        <taxon>Basidiomycota</taxon>
        <taxon>Agaricomycotina</taxon>
        <taxon>Agaricomycetes</taxon>
        <taxon>Agaricomycetidae</taxon>
        <taxon>Agaricales</taxon>
        <taxon>Marasmiineae</taxon>
        <taxon>Marasmiaceae</taxon>
        <taxon>Marasmius</taxon>
    </lineage>
</organism>
<evidence type="ECO:0000256" key="2">
    <source>
        <dbReference type="SAM" id="SignalP"/>
    </source>
</evidence>